<evidence type="ECO:0000313" key="3">
    <source>
        <dbReference type="Proteomes" id="UP000069940"/>
    </source>
</evidence>
<feature type="region of interest" description="Disordered" evidence="1">
    <location>
        <begin position="398"/>
        <end position="454"/>
    </location>
</feature>
<protein>
    <submittedName>
        <fullName evidence="2">Uncharacterized protein</fullName>
    </submittedName>
</protein>
<name>A0ABM1ZBR1_AEDAL</name>
<feature type="region of interest" description="Disordered" evidence="1">
    <location>
        <begin position="191"/>
        <end position="246"/>
    </location>
</feature>
<organism evidence="2 3">
    <name type="scientific">Aedes albopictus</name>
    <name type="common">Asian tiger mosquito</name>
    <name type="synonym">Stegomyia albopicta</name>
    <dbReference type="NCBI Taxonomy" id="7160"/>
    <lineage>
        <taxon>Eukaryota</taxon>
        <taxon>Metazoa</taxon>
        <taxon>Ecdysozoa</taxon>
        <taxon>Arthropoda</taxon>
        <taxon>Hexapoda</taxon>
        <taxon>Insecta</taxon>
        <taxon>Pterygota</taxon>
        <taxon>Neoptera</taxon>
        <taxon>Endopterygota</taxon>
        <taxon>Diptera</taxon>
        <taxon>Nematocera</taxon>
        <taxon>Culicoidea</taxon>
        <taxon>Culicidae</taxon>
        <taxon>Culicinae</taxon>
        <taxon>Aedini</taxon>
        <taxon>Aedes</taxon>
        <taxon>Stegomyia</taxon>
    </lineage>
</organism>
<dbReference type="PANTHER" id="PTHR10773:SF19">
    <property type="match status" value="1"/>
</dbReference>
<feature type="region of interest" description="Disordered" evidence="1">
    <location>
        <begin position="130"/>
        <end position="152"/>
    </location>
</feature>
<feature type="compositionally biased region" description="Acidic residues" evidence="1">
    <location>
        <begin position="398"/>
        <end position="409"/>
    </location>
</feature>
<dbReference type="Proteomes" id="UP000069940">
    <property type="component" value="Unassembled WGS sequence"/>
</dbReference>
<feature type="compositionally biased region" description="Basic and acidic residues" evidence="1">
    <location>
        <begin position="425"/>
        <end position="436"/>
    </location>
</feature>
<dbReference type="PANTHER" id="PTHR10773">
    <property type="entry name" value="DNA-DIRECTED RNA POLYMERASES I, II, AND III SUBUNIT RPABC2"/>
    <property type="match status" value="1"/>
</dbReference>
<keyword evidence="3" id="KW-1185">Reference proteome</keyword>
<feature type="compositionally biased region" description="Basic and acidic residues" evidence="1">
    <location>
        <begin position="201"/>
        <end position="211"/>
    </location>
</feature>
<feature type="compositionally biased region" description="Polar residues" evidence="1">
    <location>
        <begin position="224"/>
        <end position="243"/>
    </location>
</feature>
<feature type="compositionally biased region" description="Polar residues" evidence="1">
    <location>
        <begin position="130"/>
        <end position="145"/>
    </location>
</feature>
<dbReference type="RefSeq" id="XP_062698177.1">
    <property type="nucleotide sequence ID" value="XM_062842193.1"/>
</dbReference>
<proteinExistence type="predicted"/>
<sequence length="728" mass="81754">MDNSCGFQLLLDAATQLECSTSGAETTRHQDHPYALSISCTEVNSTKASETLSAFSVNSQPVRSNLPTQRLALADITYGINPSQGESLPRRKPKKESCDSSTYLSVSQWLENLDDCCFNVSECSFSSTDQCDNPANHSSSFTLRSPPSEPPSFMSIHPPDAKQFKKAATGYAGTAPCVPGRSCVANHSGELHQNRASSDPKLVDPAEHTDSQLRPSSRSKHLSQPRTTPYSLSAKSSSSNFGISNPPERSAASLVVPANISHGPQIPSTVQEHSEIFSKSFNKSICRATTSTPIPTRPNEMQRKKKSSQLFADETPVDLSLPKVGVNIGHEPSQDQGTNSSICRPMDLRIAKLADHELDNHYEEDSCDEEDDSGGDPTFLNEFSIFECFEEYRNMQTDDEEFPDSDDDNFDLRPAVQQKCQGPKTKNDAGEGRREDEQNDSNELQKNEENETINTTHHNLENELNDPKIKKVSLRVRNKQLKLKGMSYTRPDGTVVPARSVKKGCECKMKCSEKYSDNVRQQLLRNLLALKMSGQNQFIANHMIITKTAHPKVVNSRRTYSRSYRLPGVSGMVKICKVMFMTTLDITDRKLRSLAAKKIAGLGVAEDDRRSFNTSHKEVSQDHIEFIRKHIDSFPAYSSHYSRESSEKRYLSSDLTIQTMYDLYREKCSRDNLWIPVHYDTYRIIFRDKNLSFRKPKVDVCGECEKYRIAIKGELDLNAKATLTLLWH</sequence>
<dbReference type="GeneID" id="115259333"/>
<reference evidence="3" key="1">
    <citation type="journal article" date="2015" name="Proc. Natl. Acad. Sci. U.S.A.">
        <title>Genome sequence of the Asian Tiger mosquito, Aedes albopictus, reveals insights into its biology, genetics, and evolution.</title>
        <authorList>
            <person name="Chen X.G."/>
            <person name="Jiang X."/>
            <person name="Gu J."/>
            <person name="Xu M."/>
            <person name="Wu Y."/>
            <person name="Deng Y."/>
            <person name="Zhang C."/>
            <person name="Bonizzoni M."/>
            <person name="Dermauw W."/>
            <person name="Vontas J."/>
            <person name="Armbruster P."/>
            <person name="Huang X."/>
            <person name="Yang Y."/>
            <person name="Zhang H."/>
            <person name="He W."/>
            <person name="Peng H."/>
            <person name="Liu Y."/>
            <person name="Wu K."/>
            <person name="Chen J."/>
            <person name="Lirakis M."/>
            <person name="Topalis P."/>
            <person name="Van Leeuwen T."/>
            <person name="Hall A.B."/>
            <person name="Jiang X."/>
            <person name="Thorpe C."/>
            <person name="Mueller R.L."/>
            <person name="Sun C."/>
            <person name="Waterhouse R.M."/>
            <person name="Yan G."/>
            <person name="Tu Z.J."/>
            <person name="Fang X."/>
            <person name="James A.A."/>
        </authorList>
    </citation>
    <scope>NUCLEOTIDE SEQUENCE [LARGE SCALE GENOMIC DNA]</scope>
    <source>
        <strain evidence="3">Foshan</strain>
    </source>
</reference>
<evidence type="ECO:0000313" key="2">
    <source>
        <dbReference type="EnsemblMetazoa" id="AALFPA23_016964.P24772"/>
    </source>
</evidence>
<dbReference type="EnsemblMetazoa" id="AALFPA23_016964.R24772">
    <property type="protein sequence ID" value="AALFPA23_016964.P24772"/>
    <property type="gene ID" value="AALFPA23_016964"/>
</dbReference>
<reference evidence="2" key="2">
    <citation type="submission" date="2025-05" db="UniProtKB">
        <authorList>
            <consortium name="EnsemblMetazoa"/>
        </authorList>
    </citation>
    <scope>IDENTIFICATION</scope>
    <source>
        <strain evidence="2">Foshan</strain>
    </source>
</reference>
<evidence type="ECO:0000256" key="1">
    <source>
        <dbReference type="SAM" id="MobiDB-lite"/>
    </source>
</evidence>
<accession>A0ABM1ZBR1</accession>